<dbReference type="Proteomes" id="UP000037977">
    <property type="component" value="Unassembled WGS sequence"/>
</dbReference>
<evidence type="ECO:0000313" key="2">
    <source>
        <dbReference type="Proteomes" id="UP000037977"/>
    </source>
</evidence>
<evidence type="ECO:0000313" key="1">
    <source>
        <dbReference type="EMBL" id="KOY84107.1"/>
    </source>
</evidence>
<dbReference type="OrthoDB" id="2739612at2"/>
<dbReference type="PATRIC" id="fig|33935.3.peg.3142"/>
<keyword evidence="2" id="KW-1185">Reference proteome</keyword>
<proteinExistence type="predicted"/>
<accession>A0A0N0UXG6</accession>
<gene>
    <name evidence="1" type="ORF">ADM90_01460</name>
</gene>
<dbReference type="AlphaFoldDB" id="A0A0N0UXG6"/>
<dbReference type="RefSeq" id="WP_053993300.1">
    <property type="nucleotide sequence ID" value="NZ_CP065643.1"/>
</dbReference>
<dbReference type="EMBL" id="LGCI01000002">
    <property type="protein sequence ID" value="KOY84107.1"/>
    <property type="molecule type" value="Genomic_DNA"/>
</dbReference>
<organism evidence="1 2">
    <name type="scientific">Lysinibacillus macroides</name>
    <dbReference type="NCBI Taxonomy" id="33935"/>
    <lineage>
        <taxon>Bacteria</taxon>
        <taxon>Bacillati</taxon>
        <taxon>Bacillota</taxon>
        <taxon>Bacilli</taxon>
        <taxon>Bacillales</taxon>
        <taxon>Bacillaceae</taxon>
        <taxon>Lysinibacillus</taxon>
    </lineage>
</organism>
<sequence>MSFVNKHLARILEHQHKRSVRGLFLKMEEMNNNCTQLRKRLDPYIDFTQYQHAIDYVNQFVSHTTILHLKFITNTQNLEVVVLHALLLDYILETENKTSFEYENKLLQGYLQEIYTLNDHAKTLFTNHREKMLSYIEQHAE</sequence>
<reference evidence="1 2" key="1">
    <citation type="submission" date="2015-07" db="EMBL/GenBank/DDBJ databases">
        <title>Genome sequencing project for genomic taxonomy and phylogenomics of Bacillus-like bacteria.</title>
        <authorList>
            <person name="Liu B."/>
            <person name="Wang J."/>
            <person name="Zhu Y."/>
            <person name="Liu G."/>
            <person name="Chen Q."/>
            <person name="Chen Z."/>
            <person name="Che J."/>
            <person name="Ge C."/>
            <person name="Shi H."/>
            <person name="Pan Z."/>
            <person name="Liu X."/>
        </authorList>
    </citation>
    <scope>NUCLEOTIDE SEQUENCE [LARGE SCALE GENOMIC DNA]</scope>
    <source>
        <strain evidence="1 2">DSM 54</strain>
    </source>
</reference>
<protein>
    <submittedName>
        <fullName evidence="1">Uncharacterized protein</fullName>
    </submittedName>
</protein>
<comment type="caution">
    <text evidence="1">The sequence shown here is derived from an EMBL/GenBank/DDBJ whole genome shotgun (WGS) entry which is preliminary data.</text>
</comment>
<name>A0A0N0UXG6_9BACI</name>